<evidence type="ECO:0000256" key="1">
    <source>
        <dbReference type="ARBA" id="ARBA00004651"/>
    </source>
</evidence>
<keyword evidence="6 7" id="KW-0472">Membrane</keyword>
<dbReference type="Gene3D" id="1.20.1720.10">
    <property type="entry name" value="Multidrug resistance protein D"/>
    <property type="match status" value="1"/>
</dbReference>
<dbReference type="Pfam" id="PF07690">
    <property type="entry name" value="MFS_1"/>
    <property type="match status" value="1"/>
</dbReference>
<dbReference type="SUPFAM" id="SSF103473">
    <property type="entry name" value="MFS general substrate transporter"/>
    <property type="match status" value="1"/>
</dbReference>
<dbReference type="EMBL" id="OKRB01000089">
    <property type="protein sequence ID" value="SPE21635.1"/>
    <property type="molecule type" value="Genomic_DNA"/>
</dbReference>
<dbReference type="InterPro" id="IPR004638">
    <property type="entry name" value="EmrB-like"/>
</dbReference>
<dbReference type="InterPro" id="IPR036259">
    <property type="entry name" value="MFS_trans_sf"/>
</dbReference>
<keyword evidence="5 7" id="KW-1133">Transmembrane helix</keyword>
<feature type="transmembrane region" description="Helical" evidence="7">
    <location>
        <begin position="46"/>
        <end position="65"/>
    </location>
</feature>
<accession>A0A2N9LF32</accession>
<feature type="transmembrane region" description="Helical" evidence="7">
    <location>
        <begin position="263"/>
        <end position="288"/>
    </location>
</feature>
<feature type="transmembrane region" description="Helical" evidence="7">
    <location>
        <begin position="300"/>
        <end position="321"/>
    </location>
</feature>
<feature type="transmembrane region" description="Helical" evidence="7">
    <location>
        <begin position="483"/>
        <end position="499"/>
    </location>
</feature>
<feature type="transmembrane region" description="Helical" evidence="7">
    <location>
        <begin position="224"/>
        <end position="243"/>
    </location>
</feature>
<comment type="subcellular location">
    <subcellularLocation>
        <location evidence="1">Cell membrane</location>
        <topology evidence="1">Multi-pass membrane protein</topology>
    </subcellularLocation>
</comment>
<feature type="transmembrane region" description="Helical" evidence="7">
    <location>
        <begin position="131"/>
        <end position="152"/>
    </location>
</feature>
<evidence type="ECO:0000256" key="3">
    <source>
        <dbReference type="ARBA" id="ARBA00022475"/>
    </source>
</evidence>
<feature type="domain" description="Major facilitator superfamily (MFS) profile" evidence="8">
    <location>
        <begin position="6"/>
        <end position="503"/>
    </location>
</feature>
<evidence type="ECO:0000259" key="8">
    <source>
        <dbReference type="PROSITE" id="PS50850"/>
    </source>
</evidence>
<evidence type="ECO:0000256" key="6">
    <source>
        <dbReference type="ARBA" id="ARBA00023136"/>
    </source>
</evidence>
<dbReference type="PRINTS" id="PR01036">
    <property type="entry name" value="TCRTETB"/>
</dbReference>
<dbReference type="InterPro" id="IPR011701">
    <property type="entry name" value="MFS"/>
</dbReference>
<sequence length="514" mass="54479">MNPWMVALSVMLATFMVVLDSSIANVALPHIAGSLSASTDESTWVLTSYLVSNAIMLPASGWIARRIGRKRLLMISILVFTVASMICGASLSMPMLIVARVLQGAGGGGMQPLAQSILLESFPPDMHGKAMAAYGVGIVVAPVIGPTLGGWITDSYSWRWIFYINLPVGLLALFMANLYIEDPPYLRQVLRGGIDFLGFGMMAVWLGTMQLVLDKGQEADWFEATWICWLAAVSVAAFLGFVARELMRNDPIVQLRALANRNFCMGTAITGLYGVVLYGVTALLPLFLQTLLGYSALDSGLAVSPRGLGSMIAMVVVGTLASRFDSRFLLALGLGIFGISALELASLNLDISMGSVAWPNFFNGFGGGFVFVPLTTLAMGRLRKQEIGNAAGIYNLVRNLGGSIGISALTAFLERGSQTHQNYLGTHLTAGSPVATATLQGLTARFAQGGADGVTAHREALGAMYGSLQQQASLMAYADNFRLLGYLSILCIPLVLLLARPQAAAEAGGGVMGE</sequence>
<dbReference type="NCBIfam" id="TIGR00711">
    <property type="entry name" value="efflux_EmrB"/>
    <property type="match status" value="1"/>
</dbReference>
<gene>
    <name evidence="9" type="ORF">SBA5_320007</name>
</gene>
<feature type="transmembrane region" description="Helical" evidence="7">
    <location>
        <begin position="72"/>
        <end position="91"/>
    </location>
</feature>
<dbReference type="PROSITE" id="PS50850">
    <property type="entry name" value="MFS"/>
    <property type="match status" value="1"/>
</dbReference>
<evidence type="ECO:0000256" key="5">
    <source>
        <dbReference type="ARBA" id="ARBA00022989"/>
    </source>
</evidence>
<dbReference type="AlphaFoldDB" id="A0A2N9LF32"/>
<dbReference type="CDD" id="cd17503">
    <property type="entry name" value="MFS_LmrB_MDR_like"/>
    <property type="match status" value="1"/>
</dbReference>
<evidence type="ECO:0000313" key="9">
    <source>
        <dbReference type="EMBL" id="SPE21635.1"/>
    </source>
</evidence>
<organism evidence="9 10">
    <name type="scientific">Candidatus Sulfuritelmatomonas gaucii</name>
    <dbReference type="NCBI Taxonomy" id="2043161"/>
    <lineage>
        <taxon>Bacteria</taxon>
        <taxon>Pseudomonadati</taxon>
        <taxon>Acidobacteriota</taxon>
        <taxon>Terriglobia</taxon>
        <taxon>Terriglobales</taxon>
        <taxon>Acidobacteriaceae</taxon>
        <taxon>Candidatus Sulfuritelmatomonas</taxon>
    </lineage>
</organism>
<dbReference type="GO" id="GO:0022857">
    <property type="term" value="F:transmembrane transporter activity"/>
    <property type="evidence" value="ECO:0007669"/>
    <property type="project" value="InterPro"/>
</dbReference>
<feature type="transmembrane region" description="Helical" evidence="7">
    <location>
        <begin position="361"/>
        <end position="380"/>
    </location>
</feature>
<evidence type="ECO:0000313" key="10">
    <source>
        <dbReference type="Proteomes" id="UP000239735"/>
    </source>
</evidence>
<protein>
    <submittedName>
        <fullName evidence="9">Drug resistance transporter, EmrB/QacA subfamily</fullName>
    </submittedName>
</protein>
<reference evidence="10" key="1">
    <citation type="submission" date="2018-02" db="EMBL/GenBank/DDBJ databases">
        <authorList>
            <person name="Hausmann B."/>
        </authorList>
    </citation>
    <scope>NUCLEOTIDE SEQUENCE [LARGE SCALE GENOMIC DNA]</scope>
    <source>
        <strain evidence="10">Peat soil MAG SbA5</strain>
    </source>
</reference>
<keyword evidence="4 7" id="KW-0812">Transmembrane</keyword>
<dbReference type="Proteomes" id="UP000239735">
    <property type="component" value="Unassembled WGS sequence"/>
</dbReference>
<dbReference type="GO" id="GO:0005886">
    <property type="term" value="C:plasma membrane"/>
    <property type="evidence" value="ECO:0007669"/>
    <property type="project" value="UniProtKB-SubCell"/>
</dbReference>
<feature type="transmembrane region" description="Helical" evidence="7">
    <location>
        <begin position="158"/>
        <end position="180"/>
    </location>
</feature>
<dbReference type="InterPro" id="IPR020846">
    <property type="entry name" value="MFS_dom"/>
</dbReference>
<name>A0A2N9LF32_9BACT</name>
<evidence type="ECO:0000256" key="4">
    <source>
        <dbReference type="ARBA" id="ARBA00022692"/>
    </source>
</evidence>
<dbReference type="Gene3D" id="1.20.1250.20">
    <property type="entry name" value="MFS general substrate transporter like domains"/>
    <property type="match status" value="1"/>
</dbReference>
<evidence type="ECO:0000256" key="7">
    <source>
        <dbReference type="SAM" id="Phobius"/>
    </source>
</evidence>
<dbReference type="PANTHER" id="PTHR23501:SF174">
    <property type="entry name" value="MULTIDRUG EXPORT PROTEIN EMRB-RELATED"/>
    <property type="match status" value="1"/>
</dbReference>
<feature type="transmembrane region" description="Helical" evidence="7">
    <location>
        <begin position="328"/>
        <end position="349"/>
    </location>
</feature>
<evidence type="ECO:0000256" key="2">
    <source>
        <dbReference type="ARBA" id="ARBA00022448"/>
    </source>
</evidence>
<proteinExistence type="predicted"/>
<keyword evidence="3" id="KW-1003">Cell membrane</keyword>
<keyword evidence="2" id="KW-0813">Transport</keyword>
<dbReference type="PANTHER" id="PTHR23501">
    <property type="entry name" value="MAJOR FACILITATOR SUPERFAMILY"/>
    <property type="match status" value="1"/>
</dbReference>